<dbReference type="GO" id="GO:0005737">
    <property type="term" value="C:cytoplasm"/>
    <property type="evidence" value="ECO:0007669"/>
    <property type="project" value="UniProtKB-SubCell"/>
</dbReference>
<dbReference type="PANTHER" id="PTHR43326">
    <property type="entry name" value="METHIONYL-TRNA SYNTHETASE"/>
    <property type="match status" value="1"/>
</dbReference>
<dbReference type="EMBL" id="PHNF01000001">
    <property type="protein sequence ID" value="PPE06637.1"/>
    <property type="molecule type" value="Genomic_DNA"/>
</dbReference>
<organism evidence="13 14">
    <name type="scientific">Mesoplasma corruscae</name>
    <dbReference type="NCBI Taxonomy" id="216874"/>
    <lineage>
        <taxon>Bacteria</taxon>
        <taxon>Bacillati</taxon>
        <taxon>Mycoplasmatota</taxon>
        <taxon>Mollicutes</taxon>
        <taxon>Entomoplasmatales</taxon>
        <taxon>Entomoplasmataceae</taxon>
        <taxon>Mesoplasma</taxon>
    </lineage>
</organism>
<evidence type="ECO:0000259" key="11">
    <source>
        <dbReference type="Pfam" id="PF09334"/>
    </source>
</evidence>
<comment type="caution">
    <text evidence="9">Lacks conserved residue(s) required for the propagation of feature annotation.</text>
</comment>
<dbReference type="RefSeq" id="WP_104207814.1">
    <property type="nucleotide sequence ID" value="NZ_PHNF01000001.1"/>
</dbReference>
<feature type="binding site" evidence="9">
    <location>
        <position position="127"/>
    </location>
    <ligand>
        <name>Zn(2+)</name>
        <dbReference type="ChEBI" id="CHEBI:29105"/>
    </ligand>
</feature>
<feature type="binding site" evidence="9">
    <location>
        <position position="145"/>
    </location>
    <ligand>
        <name>Zn(2+)</name>
        <dbReference type="ChEBI" id="CHEBI:29105"/>
    </ligand>
</feature>
<dbReference type="OrthoDB" id="9810191at2"/>
<feature type="domain" description="Methionyl/Leucyl tRNA synthetase" evidence="11">
    <location>
        <begin position="6"/>
        <end position="140"/>
    </location>
</feature>
<dbReference type="Gene3D" id="3.40.50.620">
    <property type="entry name" value="HUPs"/>
    <property type="match status" value="1"/>
</dbReference>
<keyword evidence="7 9" id="KW-0648">Protein biosynthesis</keyword>
<dbReference type="PROSITE" id="PS00178">
    <property type="entry name" value="AA_TRNA_LIGASE_I"/>
    <property type="match status" value="1"/>
</dbReference>
<comment type="subunit">
    <text evidence="9">Monomer.</text>
</comment>
<dbReference type="Gene3D" id="1.10.730.10">
    <property type="entry name" value="Isoleucyl-tRNA Synthetase, Domain 1"/>
    <property type="match status" value="1"/>
</dbReference>
<dbReference type="InterPro" id="IPR009080">
    <property type="entry name" value="tRNAsynth_Ia_anticodon-bd"/>
</dbReference>
<reference evidence="13 14" key="1">
    <citation type="submission" date="2017-11" db="EMBL/GenBank/DDBJ databases">
        <title>Genome sequence of Mesoplasma corruscae ELCA-2 (ATCC 49579).</title>
        <authorList>
            <person name="Lo W.-S."/>
            <person name="Kuo C.-H."/>
        </authorList>
    </citation>
    <scope>NUCLEOTIDE SEQUENCE [LARGE SCALE GENOMIC DNA]</scope>
    <source>
        <strain evidence="13 14">ELCA-2</strain>
    </source>
</reference>
<sequence>MPKKFYITTPIYYPSGNLHIGHAYTTTLADILKRYKKLDGYETYFLTGSDEHGQKIEQKAEEENLTPMEYLKDKVESFKTLWNLLYIDYDKFIRTTDVYHEETVKKIFTKLLEEGYIYEGKYEGFYCVSCEEFLNSDQITKDNRCKISNNAVVVVQEDTYFLQLSKFQNFIENDVLASDFLIPAYRRNEMINSFVKPELKDLSVTRTSFSWGIPINENPKHIVYVWIDALTNYITALGYLQENDSNFNKYWGDKDTEILHLAGKEIIRFHSIYWPAILKGLNLRQPNHLLGHGWILSGGTKMSKSIGNVVDPIKIIQKYGADGFRFYIAYELPTEKDGNFTEDLFVESYNAHLANNVGNLISRTNQMITKYFEGKLNHSVIKMNSVVEKEVISTINNYKKLMDEYKISEATRVVLDLGKTLNKYIEEQTPWTLAKEERFEELEEVLITLQKAIVAVILLLKPILVENTDKMFNDMGISKKQIEIINFDNILEMKFEKIESKQILFNRIK</sequence>
<dbReference type="AlphaFoldDB" id="A0A2S5RH71"/>
<dbReference type="InterPro" id="IPR041872">
    <property type="entry name" value="Anticodon_Met"/>
</dbReference>
<evidence type="ECO:0000259" key="12">
    <source>
        <dbReference type="Pfam" id="PF19303"/>
    </source>
</evidence>
<dbReference type="Proteomes" id="UP000239785">
    <property type="component" value="Unassembled WGS sequence"/>
</dbReference>
<evidence type="ECO:0000256" key="7">
    <source>
        <dbReference type="ARBA" id="ARBA00022917"/>
    </source>
</evidence>
<evidence type="ECO:0000256" key="2">
    <source>
        <dbReference type="ARBA" id="ARBA00004496"/>
    </source>
</evidence>
<dbReference type="SUPFAM" id="SSF47323">
    <property type="entry name" value="Anticodon-binding domain of a subclass of class I aminoacyl-tRNA synthetases"/>
    <property type="match status" value="1"/>
</dbReference>
<dbReference type="GO" id="GO:0006431">
    <property type="term" value="P:methionyl-tRNA aminoacylation"/>
    <property type="evidence" value="ECO:0007669"/>
    <property type="project" value="UniProtKB-UniRule"/>
</dbReference>
<dbReference type="Pfam" id="PF19303">
    <property type="entry name" value="Anticodon_3"/>
    <property type="match status" value="1"/>
</dbReference>
<comment type="function">
    <text evidence="1 9">Is required not only for elongation of protein synthesis but also for the initiation of all mRNA translation through initiator tRNA(fMet) aminoacylation.</text>
</comment>
<dbReference type="InterPro" id="IPR023457">
    <property type="entry name" value="Met-tRNA_synth_2"/>
</dbReference>
<comment type="catalytic activity">
    <reaction evidence="9">
        <text>tRNA(Met) + L-methionine + ATP = L-methionyl-tRNA(Met) + AMP + diphosphate</text>
        <dbReference type="Rhea" id="RHEA:13481"/>
        <dbReference type="Rhea" id="RHEA-COMP:9667"/>
        <dbReference type="Rhea" id="RHEA-COMP:9698"/>
        <dbReference type="ChEBI" id="CHEBI:30616"/>
        <dbReference type="ChEBI" id="CHEBI:33019"/>
        <dbReference type="ChEBI" id="CHEBI:57844"/>
        <dbReference type="ChEBI" id="CHEBI:78442"/>
        <dbReference type="ChEBI" id="CHEBI:78530"/>
        <dbReference type="ChEBI" id="CHEBI:456215"/>
        <dbReference type="EC" id="6.1.1.10"/>
    </reaction>
</comment>
<dbReference type="SUPFAM" id="SSF52374">
    <property type="entry name" value="Nucleotidylyl transferase"/>
    <property type="match status" value="1"/>
</dbReference>
<evidence type="ECO:0000256" key="8">
    <source>
        <dbReference type="ARBA" id="ARBA00023146"/>
    </source>
</evidence>
<feature type="binding site" evidence="9">
    <location>
        <position position="130"/>
    </location>
    <ligand>
        <name>Zn(2+)</name>
        <dbReference type="ChEBI" id="CHEBI:29105"/>
    </ligand>
</feature>
<keyword evidence="5 9" id="KW-0547">Nucleotide-binding</keyword>
<evidence type="ECO:0000256" key="4">
    <source>
        <dbReference type="ARBA" id="ARBA00022598"/>
    </source>
</evidence>
<name>A0A2S5RH71_9MOLU</name>
<dbReference type="CDD" id="cd00814">
    <property type="entry name" value="MetRS_core"/>
    <property type="match status" value="1"/>
</dbReference>
<evidence type="ECO:0000313" key="14">
    <source>
        <dbReference type="Proteomes" id="UP000239785"/>
    </source>
</evidence>
<dbReference type="GO" id="GO:0005524">
    <property type="term" value="F:ATP binding"/>
    <property type="evidence" value="ECO:0007669"/>
    <property type="project" value="UniProtKB-UniRule"/>
</dbReference>
<keyword evidence="3 9" id="KW-0963">Cytoplasm</keyword>
<comment type="similarity">
    <text evidence="10">Belongs to the class-I aminoacyl-tRNA synthetase family.</text>
</comment>
<accession>A0A2S5RH71</accession>
<protein>
    <recommendedName>
        <fullName evidence="9">Methionine--tRNA ligase</fullName>
        <ecNumber evidence="9">6.1.1.10</ecNumber>
    </recommendedName>
    <alternativeName>
        <fullName evidence="9">Methionyl-tRNA synthetase</fullName>
        <shortName evidence="9">MetRS</shortName>
    </alternativeName>
</protein>
<feature type="domain" description="Methionyl/Leucyl tRNA synthetase" evidence="11">
    <location>
        <begin position="141"/>
        <end position="364"/>
    </location>
</feature>
<evidence type="ECO:0000313" key="13">
    <source>
        <dbReference type="EMBL" id="PPE06637.1"/>
    </source>
</evidence>
<dbReference type="PANTHER" id="PTHR43326:SF1">
    <property type="entry name" value="METHIONINE--TRNA LIGASE, MITOCHONDRIAL"/>
    <property type="match status" value="1"/>
</dbReference>
<keyword evidence="6 9" id="KW-0067">ATP-binding</keyword>
<dbReference type="InterPro" id="IPR001412">
    <property type="entry name" value="aa-tRNA-synth_I_CS"/>
</dbReference>
<keyword evidence="14" id="KW-1185">Reference proteome</keyword>
<gene>
    <name evidence="13" type="primary">metS</name>
    <name evidence="9" type="synonym">metG</name>
    <name evidence="13" type="ORF">MCORR_v1c02680</name>
</gene>
<comment type="subcellular location">
    <subcellularLocation>
        <location evidence="2 9">Cytoplasm</location>
    </subcellularLocation>
</comment>
<dbReference type="GO" id="GO:0004825">
    <property type="term" value="F:methionine-tRNA ligase activity"/>
    <property type="evidence" value="ECO:0007669"/>
    <property type="project" value="UniProtKB-UniRule"/>
</dbReference>
<evidence type="ECO:0000256" key="9">
    <source>
        <dbReference type="HAMAP-Rule" id="MF_01228"/>
    </source>
</evidence>
<dbReference type="PRINTS" id="PR01041">
    <property type="entry name" value="TRNASYNTHMET"/>
</dbReference>
<keyword evidence="8 9" id="KW-0030">Aminoacyl-tRNA synthetase</keyword>
<feature type="domain" description="Methionyl-tRNA synthetase anticodon-binding" evidence="12">
    <location>
        <begin position="386"/>
        <end position="483"/>
    </location>
</feature>
<dbReference type="NCBIfam" id="NF008900">
    <property type="entry name" value="PRK12267.1"/>
    <property type="match status" value="1"/>
</dbReference>
<dbReference type="HAMAP" id="MF_01228">
    <property type="entry name" value="Met_tRNA_synth_type2"/>
    <property type="match status" value="1"/>
</dbReference>
<evidence type="ECO:0000256" key="10">
    <source>
        <dbReference type="RuleBase" id="RU363039"/>
    </source>
</evidence>
<feature type="short sequence motif" description="'HIGH' region" evidence="9">
    <location>
        <begin position="12"/>
        <end position="22"/>
    </location>
</feature>
<dbReference type="InterPro" id="IPR014758">
    <property type="entry name" value="Met-tRNA_synth"/>
</dbReference>
<dbReference type="InterPro" id="IPR033911">
    <property type="entry name" value="MetRS_core"/>
</dbReference>
<dbReference type="NCBIfam" id="TIGR00398">
    <property type="entry name" value="metG"/>
    <property type="match status" value="1"/>
</dbReference>
<evidence type="ECO:0000256" key="3">
    <source>
        <dbReference type="ARBA" id="ARBA00022490"/>
    </source>
</evidence>
<proteinExistence type="inferred from homology"/>
<evidence type="ECO:0000256" key="6">
    <source>
        <dbReference type="ARBA" id="ARBA00022840"/>
    </source>
</evidence>
<dbReference type="FunFam" id="2.170.220.10:FF:000002">
    <property type="entry name" value="Methionine--tRNA ligase"/>
    <property type="match status" value="1"/>
</dbReference>
<dbReference type="InterPro" id="IPR015413">
    <property type="entry name" value="Methionyl/Leucyl_tRNA_Synth"/>
</dbReference>
<dbReference type="InterPro" id="IPR014729">
    <property type="entry name" value="Rossmann-like_a/b/a_fold"/>
</dbReference>
<dbReference type="Pfam" id="PF09334">
    <property type="entry name" value="tRNA-synt_1g"/>
    <property type="match status" value="2"/>
</dbReference>
<keyword evidence="4 9" id="KW-0436">Ligase</keyword>
<dbReference type="Gene3D" id="2.170.220.10">
    <property type="match status" value="1"/>
</dbReference>
<comment type="caution">
    <text evidence="13">The sequence shown here is derived from an EMBL/GenBank/DDBJ whole genome shotgun (WGS) entry which is preliminary data.</text>
</comment>
<evidence type="ECO:0000256" key="1">
    <source>
        <dbReference type="ARBA" id="ARBA00003314"/>
    </source>
</evidence>
<dbReference type="EC" id="6.1.1.10" evidence="9"/>
<feature type="short sequence motif" description="'KMSKS' region" evidence="9">
    <location>
        <begin position="301"/>
        <end position="305"/>
    </location>
</feature>
<evidence type="ECO:0000256" key="5">
    <source>
        <dbReference type="ARBA" id="ARBA00022741"/>
    </source>
</evidence>